<reference evidence="1 2" key="1">
    <citation type="submission" date="2024-06" db="EMBL/GenBank/DDBJ databases">
        <title>A chromosome-level genome assembly of beet webworm, Loxostege sticticalis.</title>
        <authorList>
            <person name="Zhang Y."/>
        </authorList>
    </citation>
    <scope>NUCLEOTIDE SEQUENCE [LARGE SCALE GENOMIC DNA]</scope>
    <source>
        <strain evidence="1">AQ026</strain>
        <tissue evidence="1">Whole body</tissue>
    </source>
</reference>
<evidence type="ECO:0000313" key="1">
    <source>
        <dbReference type="EMBL" id="KAL0892654.1"/>
    </source>
</evidence>
<accession>A0ABR3I8R8</accession>
<organism evidence="1 2">
    <name type="scientific">Loxostege sticticalis</name>
    <name type="common">Beet webworm moth</name>
    <dbReference type="NCBI Taxonomy" id="481309"/>
    <lineage>
        <taxon>Eukaryota</taxon>
        <taxon>Metazoa</taxon>
        <taxon>Ecdysozoa</taxon>
        <taxon>Arthropoda</taxon>
        <taxon>Hexapoda</taxon>
        <taxon>Insecta</taxon>
        <taxon>Pterygota</taxon>
        <taxon>Neoptera</taxon>
        <taxon>Endopterygota</taxon>
        <taxon>Lepidoptera</taxon>
        <taxon>Glossata</taxon>
        <taxon>Ditrysia</taxon>
        <taxon>Pyraloidea</taxon>
        <taxon>Crambidae</taxon>
        <taxon>Pyraustinae</taxon>
        <taxon>Loxostege</taxon>
    </lineage>
</organism>
<sequence length="176" mass="20426">MIKLPDLRRDPKETTDLCKCRPICKSRRREWRGKVQNTSTELLLERKPLPECFRRCPTKVFPNSPCPLFGRTRRVTVNERNAVHPPDVVRVCQAPVDDTVDTPYLRFAEMAKRIGAWGAVRACCAFCRCGACCGCCACDYVPRDAERASRRRADMREFDARVRSDYMQMRIMYDKP</sequence>
<dbReference type="Proteomes" id="UP001549920">
    <property type="component" value="Unassembled WGS sequence"/>
</dbReference>
<keyword evidence="2" id="KW-1185">Reference proteome</keyword>
<comment type="caution">
    <text evidence="1">The sequence shown here is derived from an EMBL/GenBank/DDBJ whole genome shotgun (WGS) entry which is preliminary data.</text>
</comment>
<dbReference type="EMBL" id="JBEUOH010000006">
    <property type="protein sequence ID" value="KAL0892654.1"/>
    <property type="molecule type" value="Genomic_DNA"/>
</dbReference>
<gene>
    <name evidence="1" type="ORF">ABMA27_014378</name>
</gene>
<protein>
    <submittedName>
        <fullName evidence="1">Uncharacterized protein</fullName>
    </submittedName>
</protein>
<proteinExistence type="predicted"/>
<name>A0ABR3I8R8_LOXSC</name>
<evidence type="ECO:0000313" key="2">
    <source>
        <dbReference type="Proteomes" id="UP001549920"/>
    </source>
</evidence>